<evidence type="ECO:0000313" key="2">
    <source>
        <dbReference type="EMBL" id="JAH44159.1"/>
    </source>
</evidence>
<dbReference type="EMBL" id="GBXM01064418">
    <property type="protein sequence ID" value="JAH44159.1"/>
    <property type="molecule type" value="Transcribed_RNA"/>
</dbReference>
<proteinExistence type="predicted"/>
<reference evidence="2" key="2">
    <citation type="journal article" date="2015" name="Fish Shellfish Immunol.">
        <title>Early steps in the European eel (Anguilla anguilla)-Vibrio vulnificus interaction in the gills: Role of the RtxA13 toxin.</title>
        <authorList>
            <person name="Callol A."/>
            <person name="Pajuelo D."/>
            <person name="Ebbesson L."/>
            <person name="Teles M."/>
            <person name="MacKenzie S."/>
            <person name="Amaro C."/>
        </authorList>
    </citation>
    <scope>NUCLEOTIDE SEQUENCE</scope>
</reference>
<feature type="chain" id="PRO_5002432554" evidence="1">
    <location>
        <begin position="22"/>
        <end position="43"/>
    </location>
</feature>
<sequence length="43" mass="4858">MYNFFKLFLPLLLGNVTKLSFQLVFESGSCFDLFGNPCSSSNM</sequence>
<organism evidence="2">
    <name type="scientific">Anguilla anguilla</name>
    <name type="common">European freshwater eel</name>
    <name type="synonym">Muraena anguilla</name>
    <dbReference type="NCBI Taxonomy" id="7936"/>
    <lineage>
        <taxon>Eukaryota</taxon>
        <taxon>Metazoa</taxon>
        <taxon>Chordata</taxon>
        <taxon>Craniata</taxon>
        <taxon>Vertebrata</taxon>
        <taxon>Euteleostomi</taxon>
        <taxon>Actinopterygii</taxon>
        <taxon>Neopterygii</taxon>
        <taxon>Teleostei</taxon>
        <taxon>Anguilliformes</taxon>
        <taxon>Anguillidae</taxon>
        <taxon>Anguilla</taxon>
    </lineage>
</organism>
<evidence type="ECO:0000256" key="1">
    <source>
        <dbReference type="SAM" id="SignalP"/>
    </source>
</evidence>
<accession>A0A0E9SS14</accession>
<feature type="signal peptide" evidence="1">
    <location>
        <begin position="1"/>
        <end position="21"/>
    </location>
</feature>
<name>A0A0E9SS14_ANGAN</name>
<protein>
    <submittedName>
        <fullName evidence="2">Uncharacterized protein</fullName>
    </submittedName>
</protein>
<dbReference type="AlphaFoldDB" id="A0A0E9SS14"/>
<reference evidence="2" key="1">
    <citation type="submission" date="2014-11" db="EMBL/GenBank/DDBJ databases">
        <authorList>
            <person name="Amaro Gonzalez C."/>
        </authorList>
    </citation>
    <scope>NUCLEOTIDE SEQUENCE</scope>
</reference>
<keyword evidence="1" id="KW-0732">Signal</keyword>